<sequence>MTGKCISSKLVQRSWLKLIVVAALLLLNLSSIPSVEAEASSQEEIGARAATTAVVVDMRITPRQTVSFLAPVAFGVNEAV</sequence>
<name>A0A5J4K9V2_9CHLR</name>
<comment type="caution">
    <text evidence="1">The sequence shown here is derived from an EMBL/GenBank/DDBJ whole genome shotgun (WGS) entry which is preliminary data.</text>
</comment>
<dbReference type="EMBL" id="BKZV01000007">
    <property type="protein sequence ID" value="GER85348.1"/>
    <property type="molecule type" value="Genomic_DNA"/>
</dbReference>
<proteinExistence type="predicted"/>
<gene>
    <name evidence="1" type="ORF">KTAU_39830</name>
</gene>
<reference evidence="1 2" key="1">
    <citation type="journal article" date="2019" name="Int. J. Syst. Evol. Microbiol.">
        <title>Thermogemmatispora aurantia sp. nov. and Thermogemmatispora argillosa sp. nov., within the class Ktedonobacteria, and emended description of the genus Thermogemmatispora.</title>
        <authorList>
            <person name="Zheng Y."/>
            <person name="Wang C.M."/>
            <person name="Sakai Y."/>
            <person name="Abe K."/>
            <person name="Yokota A."/>
            <person name="Yabe S."/>
        </authorList>
    </citation>
    <scope>NUCLEOTIDE SEQUENCE [LARGE SCALE GENOMIC DNA]</scope>
    <source>
        <strain evidence="1 2">A1-2</strain>
    </source>
</reference>
<evidence type="ECO:0000313" key="1">
    <source>
        <dbReference type="EMBL" id="GER85348.1"/>
    </source>
</evidence>
<dbReference type="RefSeq" id="WP_151729854.1">
    <property type="nucleotide sequence ID" value="NZ_BKZV01000007.1"/>
</dbReference>
<protein>
    <submittedName>
        <fullName evidence="1">Uncharacterized protein</fullName>
    </submittedName>
</protein>
<accession>A0A5J4K9V2</accession>
<dbReference type="AlphaFoldDB" id="A0A5J4K9V2"/>
<keyword evidence="2" id="KW-1185">Reference proteome</keyword>
<dbReference type="Proteomes" id="UP000334820">
    <property type="component" value="Unassembled WGS sequence"/>
</dbReference>
<evidence type="ECO:0000313" key="2">
    <source>
        <dbReference type="Proteomes" id="UP000334820"/>
    </source>
</evidence>
<organism evidence="1 2">
    <name type="scientific">Thermogemmatispora aurantia</name>
    <dbReference type="NCBI Taxonomy" id="2045279"/>
    <lineage>
        <taxon>Bacteria</taxon>
        <taxon>Bacillati</taxon>
        <taxon>Chloroflexota</taxon>
        <taxon>Ktedonobacteria</taxon>
        <taxon>Thermogemmatisporales</taxon>
        <taxon>Thermogemmatisporaceae</taxon>
        <taxon>Thermogemmatispora</taxon>
    </lineage>
</organism>